<feature type="compositionally biased region" description="Basic and acidic residues" evidence="1">
    <location>
        <begin position="96"/>
        <end position="106"/>
    </location>
</feature>
<dbReference type="InterPro" id="IPR010433">
    <property type="entry name" value="EIF-4B_pln"/>
</dbReference>
<organism evidence="2 3">
    <name type="scientific">Aureococcus anophagefferens</name>
    <name type="common">Harmful bloom alga</name>
    <dbReference type="NCBI Taxonomy" id="44056"/>
    <lineage>
        <taxon>Eukaryota</taxon>
        <taxon>Sar</taxon>
        <taxon>Stramenopiles</taxon>
        <taxon>Ochrophyta</taxon>
        <taxon>Pelagophyceae</taxon>
        <taxon>Pelagomonadales</taxon>
        <taxon>Pelagomonadaceae</taxon>
        <taxon>Aureococcus</taxon>
    </lineage>
</organism>
<feature type="region of interest" description="Disordered" evidence="1">
    <location>
        <begin position="1"/>
        <end position="55"/>
    </location>
</feature>
<dbReference type="PANTHER" id="PTHR32091">
    <property type="entry name" value="EUKARYOTIC TRANSLATION INITIATION FACTOR 4B"/>
    <property type="match status" value="1"/>
</dbReference>
<evidence type="ECO:0000256" key="1">
    <source>
        <dbReference type="SAM" id="MobiDB-lite"/>
    </source>
</evidence>
<name>A0ABR1FWM0_AURAN</name>
<dbReference type="PANTHER" id="PTHR32091:SF20">
    <property type="entry name" value="EUKARYOTIC TRANSLATION INITIATION FACTOR 4B1"/>
    <property type="match status" value="1"/>
</dbReference>
<dbReference type="Pfam" id="PF06273">
    <property type="entry name" value="eIF-4B"/>
    <property type="match status" value="1"/>
</dbReference>
<feature type="compositionally biased region" description="Low complexity" evidence="1">
    <location>
        <begin position="26"/>
        <end position="40"/>
    </location>
</feature>
<comment type="caution">
    <text evidence="2">The sequence shown here is derived from an EMBL/GenBank/DDBJ whole genome shotgun (WGS) entry which is preliminary data.</text>
</comment>
<keyword evidence="2" id="KW-0648">Protein biosynthesis</keyword>
<dbReference type="GO" id="GO:0003743">
    <property type="term" value="F:translation initiation factor activity"/>
    <property type="evidence" value="ECO:0007669"/>
    <property type="project" value="UniProtKB-KW"/>
</dbReference>
<keyword evidence="2" id="KW-0396">Initiation factor</keyword>
<keyword evidence="3" id="KW-1185">Reference proteome</keyword>
<dbReference type="EMBL" id="JBBJCI010000217">
    <property type="protein sequence ID" value="KAK7240061.1"/>
    <property type="molecule type" value="Genomic_DNA"/>
</dbReference>
<sequence>MASYESSPEAVPAGRPKLMLKKRDPAAAAKAAAERSASASGKPNPFGAARPREETLKAKGVDVKLMDKKIEAKTTSTTRMTRQQREEADQLSQAVREAEDALREANENEMPENALRETLAAKRKILNDFMEQVAAANMQKVGGAPGM</sequence>
<feature type="region of interest" description="Disordered" evidence="1">
    <location>
        <begin position="69"/>
        <end position="114"/>
    </location>
</feature>
<evidence type="ECO:0000313" key="3">
    <source>
        <dbReference type="Proteomes" id="UP001363151"/>
    </source>
</evidence>
<proteinExistence type="predicted"/>
<evidence type="ECO:0000313" key="2">
    <source>
        <dbReference type="EMBL" id="KAK7240061.1"/>
    </source>
</evidence>
<protein>
    <submittedName>
        <fullName evidence="2">Plant specific eukaryotic initiation factor 4B</fullName>
    </submittedName>
</protein>
<reference evidence="2 3" key="1">
    <citation type="submission" date="2024-03" db="EMBL/GenBank/DDBJ databases">
        <title>Aureococcus anophagefferens CCMP1851 and Kratosvirus quantuckense: Draft genome of a second virus-susceptible host strain in the model system.</title>
        <authorList>
            <person name="Chase E."/>
            <person name="Truchon A.R."/>
            <person name="Schepens W."/>
            <person name="Wilhelm S.W."/>
        </authorList>
    </citation>
    <scope>NUCLEOTIDE SEQUENCE [LARGE SCALE GENOMIC DNA]</scope>
    <source>
        <strain evidence="2 3">CCMP1851</strain>
    </source>
</reference>
<dbReference type="Proteomes" id="UP001363151">
    <property type="component" value="Unassembled WGS sequence"/>
</dbReference>
<accession>A0ABR1FWM0</accession>
<gene>
    <name evidence="2" type="ORF">SO694_00116044</name>
</gene>